<name>A0ABT2FLV8_9GAMM</name>
<proteinExistence type="predicted"/>
<reference evidence="2" key="2">
    <citation type="submission" date="2023-07" db="EMBL/GenBank/DDBJ databases">
        <title>Shewanella mangrovi sp. nov., an acetaldehyde- degrading bacterium isolated from mangrove sediment.</title>
        <authorList>
            <person name="Liu Y."/>
        </authorList>
    </citation>
    <scope>NUCLEOTIDE SEQUENCE [LARGE SCALE GENOMIC DNA]</scope>
    <source>
        <strain evidence="2">C32</strain>
    </source>
</reference>
<keyword evidence="2" id="KW-1185">Reference proteome</keyword>
<accession>A0ABT2FLV8</accession>
<sequence length="379" mass="42553">MSEPFKNVFNQQLVLKLAKQIQQVHHTFDGASFVSSINSKLDHLELKQRSDLICEQLTRFLPQDFLESSAILQRLLGDTVDANALTATSDQDQQGLSGWAIMPLADYVAKHGMQHFDVSMLLLKEMTKRFSSEFAIRPFLDRHTEQAMQIMHQWAVDENEHVRRLASEGSRPRLPWGMRLHKFVQDPQPVLSLLDKLKDDPSEYVRRSVANNLNDISKDHPDLIAQLAADWLINANKQRQKLVAHACRSLIKAGHPATLKALGYRDAELGVCSLQLSASELIYGGSMQLTASITSTAKHPQSLMIDYVVHHQKANGATSPKVFKWRTAELGAGKTLTIAKKHTIKPITTRVYYPGTHKVELQINGLVVARGEFELVMPG</sequence>
<dbReference type="Proteomes" id="UP001201549">
    <property type="component" value="Unassembled WGS sequence"/>
</dbReference>
<evidence type="ECO:0000313" key="2">
    <source>
        <dbReference type="Proteomes" id="UP001201549"/>
    </source>
</evidence>
<dbReference type="Gene3D" id="1.25.40.290">
    <property type="entry name" value="ARM repeat domains"/>
    <property type="match status" value="1"/>
</dbReference>
<evidence type="ECO:0000313" key="1">
    <source>
        <dbReference type="EMBL" id="MCS4557258.1"/>
    </source>
</evidence>
<dbReference type="RefSeq" id="WP_238896740.1">
    <property type="nucleotide sequence ID" value="NZ_JAKOGG010000008.1"/>
</dbReference>
<organism evidence="1 2">
    <name type="scientific">Shewanella electrica</name>
    <dbReference type="NCBI Taxonomy" id="515560"/>
    <lineage>
        <taxon>Bacteria</taxon>
        <taxon>Pseudomonadati</taxon>
        <taxon>Pseudomonadota</taxon>
        <taxon>Gammaproteobacteria</taxon>
        <taxon>Alteromonadales</taxon>
        <taxon>Shewanellaceae</taxon>
        <taxon>Shewanella</taxon>
    </lineage>
</organism>
<gene>
    <name evidence="1" type="ORF">L9G74_12460</name>
</gene>
<comment type="caution">
    <text evidence="1">The sequence shown here is derived from an EMBL/GenBank/DDBJ whole genome shotgun (WGS) entry which is preliminary data.</text>
</comment>
<dbReference type="Pfam" id="PF08713">
    <property type="entry name" value="DNA_alkylation"/>
    <property type="match status" value="1"/>
</dbReference>
<dbReference type="EMBL" id="JAKOGG010000008">
    <property type="protein sequence ID" value="MCS4557258.1"/>
    <property type="molecule type" value="Genomic_DNA"/>
</dbReference>
<dbReference type="SUPFAM" id="SSF48371">
    <property type="entry name" value="ARM repeat"/>
    <property type="match status" value="1"/>
</dbReference>
<dbReference type="InterPro" id="IPR016024">
    <property type="entry name" value="ARM-type_fold"/>
</dbReference>
<dbReference type="InterPro" id="IPR014825">
    <property type="entry name" value="DNA_alkylation"/>
</dbReference>
<reference evidence="1 2" key="1">
    <citation type="submission" date="2022-02" db="EMBL/GenBank/DDBJ databases">
        <authorList>
            <person name="Zhuang L."/>
        </authorList>
    </citation>
    <scope>NUCLEOTIDE SEQUENCE [LARGE SCALE GENOMIC DNA]</scope>
    <source>
        <strain evidence="1 2">C32</strain>
    </source>
</reference>
<protein>
    <submittedName>
        <fullName evidence="1">DNA alkylation repair protein</fullName>
    </submittedName>
</protein>